<dbReference type="Gene3D" id="2.60.450.10">
    <property type="entry name" value="Lipopolysaccharide (LPS) transport protein A like domain"/>
    <property type="match status" value="1"/>
</dbReference>
<sequence>MMGGEMSFLLDKNRVDVAKERLRIERAEYRGEDAKGQAFHLHAGSAVQQSSAQPIVRLNDLQAEIQLPEGPASIVAPAGSYDLNTEQVAVNGQIRFKTSDGYVLNTQNATVDLKSRTLQSGGAVTGNTPMGVFSGNKLSADLEKRTVSLNGNARLRIFPKRANRR</sequence>
<comment type="caution">
    <text evidence="1">The sequence shown here is derived from an EMBL/GenBank/DDBJ whole genome shotgun (WGS) entry which is preliminary data.</text>
</comment>
<accession>A0A840YAL3</accession>
<dbReference type="InterPro" id="IPR010664">
    <property type="entry name" value="LipoPS_assembly_LptC-rel"/>
</dbReference>
<dbReference type="GO" id="GO:0015221">
    <property type="term" value="F:lipopolysaccharide transmembrane transporter activity"/>
    <property type="evidence" value="ECO:0007669"/>
    <property type="project" value="InterPro"/>
</dbReference>
<keyword evidence="2" id="KW-1185">Reference proteome</keyword>
<proteinExistence type="predicted"/>
<dbReference type="GO" id="GO:0005886">
    <property type="term" value="C:plasma membrane"/>
    <property type="evidence" value="ECO:0007669"/>
    <property type="project" value="InterPro"/>
</dbReference>
<gene>
    <name evidence="1" type="ORF">FHT02_001605</name>
</gene>
<reference evidence="1 2" key="1">
    <citation type="submission" date="2020-08" db="EMBL/GenBank/DDBJ databases">
        <title>Genomic Encyclopedia of Type Strains, Phase IV (KMG-IV): sequencing the most valuable type-strain genomes for metagenomic binning, comparative biology and taxonomic classification.</title>
        <authorList>
            <person name="Goeker M."/>
        </authorList>
    </citation>
    <scope>NUCLEOTIDE SEQUENCE [LARGE SCALE GENOMIC DNA]</scope>
    <source>
        <strain evidence="1 2">DSM 26736</strain>
    </source>
</reference>
<dbReference type="Pfam" id="PF06835">
    <property type="entry name" value="LptC"/>
    <property type="match status" value="1"/>
</dbReference>
<dbReference type="NCBIfam" id="TIGR04409">
    <property type="entry name" value="LptC_YrbK"/>
    <property type="match status" value="1"/>
</dbReference>
<evidence type="ECO:0000313" key="1">
    <source>
        <dbReference type="EMBL" id="MBB5710377.1"/>
    </source>
</evidence>
<dbReference type="RefSeq" id="WP_343056863.1">
    <property type="nucleotide sequence ID" value="NZ_JACIJF010000003.1"/>
</dbReference>
<dbReference type="Proteomes" id="UP000527143">
    <property type="component" value="Unassembled WGS sequence"/>
</dbReference>
<dbReference type="AlphaFoldDB" id="A0A840YAL3"/>
<dbReference type="InterPro" id="IPR026265">
    <property type="entry name" value="LptC"/>
</dbReference>
<protein>
    <submittedName>
        <fullName evidence="1">Lipopolysaccharide export system protein LptC</fullName>
    </submittedName>
</protein>
<dbReference type="EMBL" id="JACIJF010000003">
    <property type="protein sequence ID" value="MBB5710377.1"/>
    <property type="molecule type" value="Genomic_DNA"/>
</dbReference>
<evidence type="ECO:0000313" key="2">
    <source>
        <dbReference type="Proteomes" id="UP000527143"/>
    </source>
</evidence>
<organism evidence="1 2">
    <name type="scientific">Sphingomonas xinjiangensis</name>
    <dbReference type="NCBI Taxonomy" id="643568"/>
    <lineage>
        <taxon>Bacteria</taxon>
        <taxon>Pseudomonadati</taxon>
        <taxon>Pseudomonadota</taxon>
        <taxon>Alphaproteobacteria</taxon>
        <taxon>Sphingomonadales</taxon>
        <taxon>Sphingomonadaceae</taxon>
        <taxon>Sphingomonas</taxon>
    </lineage>
</organism>
<name>A0A840YAL3_9SPHN</name>